<proteinExistence type="predicted"/>
<name>A0A380MD56_9ACTO</name>
<dbReference type="RefSeq" id="WP_108726344.1">
    <property type="nucleotide sequence ID" value="NZ_CP029001.1"/>
</dbReference>
<dbReference type="Pfam" id="PF10926">
    <property type="entry name" value="DUF2800"/>
    <property type="match status" value="1"/>
</dbReference>
<gene>
    <name evidence="1" type="ORF">EBQ10_07525</name>
</gene>
<protein>
    <submittedName>
        <fullName evidence="1">DUF2800 domain-containing protein</fullName>
    </submittedName>
</protein>
<evidence type="ECO:0000313" key="2">
    <source>
        <dbReference type="Proteomes" id="UP000275951"/>
    </source>
</evidence>
<dbReference type="AlphaFoldDB" id="A0A380MD56"/>
<evidence type="ECO:0000313" key="1">
    <source>
        <dbReference type="EMBL" id="AZR07158.1"/>
    </source>
</evidence>
<sequence length="377" mass="41529">MRDQHTLLNASGAHRWLACPPSATLEAGLPESSSQAAEQGTAAHELAEWKLRRALHDAPTTKPVSSWHDEQMDVLTDDYVAFVQERLRDVRQECADPQVLIEQRLDFSHVVPGGFGTGDCVIIVEPVLHIIDLKYGQGVMVEAKHNPQLMLYTLGALNAFGSLYDITEVSVTIFQPRRSSVSTWTIPVAELEAWAEQVVKPRATLAASGDGEFAPGEWYRFCKLAPTCRTRTEANLALAQYEFAPPAELTHAEIAQVLAQLQDLKSWVVDVEAHALSLAVNQGKIWPEFKLVEGRSIRTYADEQAVATVAEAAGVDVWDRKLKTITALEKQLGKKHFTTLLGDLVVKPAGKPTLVPESDKRPALEVQLAANEFTAIR</sequence>
<accession>A0A380MD56</accession>
<dbReference type="EMBL" id="CP033905">
    <property type="protein sequence ID" value="AZR07158.1"/>
    <property type="molecule type" value="Genomic_DNA"/>
</dbReference>
<organism evidence="1 2">
    <name type="scientific">Trueperella pyogenes</name>
    <dbReference type="NCBI Taxonomy" id="1661"/>
    <lineage>
        <taxon>Bacteria</taxon>
        <taxon>Bacillati</taxon>
        <taxon>Actinomycetota</taxon>
        <taxon>Actinomycetes</taxon>
        <taxon>Actinomycetales</taxon>
        <taxon>Actinomycetaceae</taxon>
        <taxon>Trueperella</taxon>
    </lineage>
</organism>
<reference evidence="1 2" key="1">
    <citation type="submission" date="2018-11" db="EMBL/GenBank/DDBJ databases">
        <title>Multidrug-resistant genes are associated with an 42-kb island TGI1 carrying a complex class 1 integron in a Trueperella pyogenes.</title>
        <authorList>
            <person name="Dong W."/>
        </authorList>
    </citation>
    <scope>NUCLEOTIDE SEQUENCE [LARGE SCALE GENOMIC DNA]</scope>
    <source>
        <strain evidence="1 2">TP4</strain>
    </source>
</reference>
<dbReference type="InterPro" id="IPR021229">
    <property type="entry name" value="DUF2800"/>
</dbReference>
<dbReference type="Proteomes" id="UP000275951">
    <property type="component" value="Chromosome"/>
</dbReference>